<comment type="caution">
    <text evidence="1">The sequence shown here is derived from an EMBL/GenBank/DDBJ whole genome shotgun (WGS) entry which is preliminary data.</text>
</comment>
<dbReference type="EMBL" id="JADWYK010000001">
    <property type="protein sequence ID" value="MBG8552475.1"/>
    <property type="molecule type" value="Genomic_DNA"/>
</dbReference>
<evidence type="ECO:0000313" key="1">
    <source>
        <dbReference type="EMBL" id="MBG8552475.1"/>
    </source>
</evidence>
<name>A0ABS0KX78_9BACT</name>
<evidence type="ECO:0000313" key="2">
    <source>
        <dbReference type="Proteomes" id="UP000601099"/>
    </source>
</evidence>
<dbReference type="RefSeq" id="WP_196953506.1">
    <property type="nucleotide sequence ID" value="NZ_JADWYK010000001.1"/>
</dbReference>
<keyword evidence="2" id="KW-1185">Reference proteome</keyword>
<organism evidence="1 2">
    <name type="scientific">Hymenobacter guriensis</name>
    <dbReference type="NCBI Taxonomy" id="2793065"/>
    <lineage>
        <taxon>Bacteria</taxon>
        <taxon>Pseudomonadati</taxon>
        <taxon>Bacteroidota</taxon>
        <taxon>Cytophagia</taxon>
        <taxon>Cytophagales</taxon>
        <taxon>Hymenobacteraceae</taxon>
        <taxon>Hymenobacter</taxon>
    </lineage>
</organism>
<protein>
    <submittedName>
        <fullName evidence="1">Uncharacterized protein</fullName>
    </submittedName>
</protein>
<accession>A0ABS0KX78</accession>
<proteinExistence type="predicted"/>
<reference evidence="1 2" key="1">
    <citation type="submission" date="2020-11" db="EMBL/GenBank/DDBJ databases">
        <title>Hymenobacter sp.</title>
        <authorList>
            <person name="Kim M.K."/>
        </authorList>
    </citation>
    <scope>NUCLEOTIDE SEQUENCE [LARGE SCALE GENOMIC DNA]</scope>
    <source>
        <strain evidence="1 2">BT594</strain>
    </source>
</reference>
<gene>
    <name evidence="1" type="ORF">I5L79_02905</name>
</gene>
<sequence length="143" mass="16834">MPVILPLDISDEGLLESVRTWVRLLEEERYEDAFHFTYQHPYYAWTPELMRDVIYGYGIVEMDPEVEKFKVTSIDEAKERNGSPYADVDFHMPRKHSIENTLIVAEIWFSLPLNGEWSDLTASFNVLYMPECVSLELQEIHVF</sequence>
<dbReference type="Proteomes" id="UP000601099">
    <property type="component" value="Unassembled WGS sequence"/>
</dbReference>